<feature type="chain" id="PRO_5044022106" evidence="2">
    <location>
        <begin position="26"/>
        <end position="99"/>
    </location>
</feature>
<dbReference type="Proteomes" id="UP001497623">
    <property type="component" value="Unassembled WGS sequence"/>
</dbReference>
<organism evidence="3 4">
    <name type="scientific">Meganyctiphanes norvegica</name>
    <name type="common">Northern krill</name>
    <name type="synonym">Thysanopoda norvegica</name>
    <dbReference type="NCBI Taxonomy" id="48144"/>
    <lineage>
        <taxon>Eukaryota</taxon>
        <taxon>Metazoa</taxon>
        <taxon>Ecdysozoa</taxon>
        <taxon>Arthropoda</taxon>
        <taxon>Crustacea</taxon>
        <taxon>Multicrustacea</taxon>
        <taxon>Malacostraca</taxon>
        <taxon>Eumalacostraca</taxon>
        <taxon>Eucarida</taxon>
        <taxon>Euphausiacea</taxon>
        <taxon>Euphausiidae</taxon>
        <taxon>Meganyctiphanes</taxon>
    </lineage>
</organism>
<dbReference type="EMBL" id="CAXKWB010003649">
    <property type="protein sequence ID" value="CAL4069791.1"/>
    <property type="molecule type" value="Genomic_DNA"/>
</dbReference>
<dbReference type="GO" id="GO:0005509">
    <property type="term" value="F:calcium ion binding"/>
    <property type="evidence" value="ECO:0007669"/>
    <property type="project" value="InterPro"/>
</dbReference>
<dbReference type="GO" id="GO:1904380">
    <property type="term" value="P:endoplasmic reticulum mannose trimming"/>
    <property type="evidence" value="ECO:0007669"/>
    <property type="project" value="InterPro"/>
</dbReference>
<dbReference type="AlphaFoldDB" id="A0AAV2Q5Z6"/>
<dbReference type="PANTHER" id="PTHR45679:SF5">
    <property type="entry name" value="ER DEGRADATION-ENHANCING ALPHA-MANNOSIDASE-LIKE PROTEIN 1"/>
    <property type="match status" value="1"/>
</dbReference>
<dbReference type="InterPro" id="IPR044674">
    <property type="entry name" value="EDEM1/2/3"/>
</dbReference>
<evidence type="ECO:0000313" key="3">
    <source>
        <dbReference type="EMBL" id="CAL4069791.1"/>
    </source>
</evidence>
<dbReference type="GO" id="GO:0016020">
    <property type="term" value="C:membrane"/>
    <property type="evidence" value="ECO:0007669"/>
    <property type="project" value="InterPro"/>
</dbReference>
<comment type="caution">
    <text evidence="3">The sequence shown here is derived from an EMBL/GenBank/DDBJ whole genome shotgun (WGS) entry which is preliminary data.</text>
</comment>
<accession>A0AAV2Q5Z6</accession>
<reference evidence="3 4" key="1">
    <citation type="submission" date="2024-05" db="EMBL/GenBank/DDBJ databases">
        <authorList>
            <person name="Wallberg A."/>
        </authorList>
    </citation>
    <scope>NUCLEOTIDE SEQUENCE [LARGE SCALE GENOMIC DNA]</scope>
</reference>
<dbReference type="SUPFAM" id="SSF48225">
    <property type="entry name" value="Seven-hairpin glycosidases"/>
    <property type="match status" value="1"/>
</dbReference>
<dbReference type="InterPro" id="IPR036026">
    <property type="entry name" value="Seven-hairpin_glycosidases"/>
</dbReference>
<dbReference type="Gene3D" id="1.50.10.10">
    <property type="match status" value="1"/>
</dbReference>
<name>A0AAV2Q5Z6_MEGNR</name>
<dbReference type="GO" id="GO:0044322">
    <property type="term" value="C:endoplasmic reticulum quality control compartment"/>
    <property type="evidence" value="ECO:0007669"/>
    <property type="project" value="GOC"/>
</dbReference>
<feature type="signal peptide" evidence="2">
    <location>
        <begin position="1"/>
        <end position="25"/>
    </location>
</feature>
<keyword evidence="2" id="KW-0732">Signal</keyword>
<gene>
    <name evidence="3" type="ORF">MNOR_LOCUS8039</name>
</gene>
<evidence type="ECO:0000313" key="4">
    <source>
        <dbReference type="Proteomes" id="UP001497623"/>
    </source>
</evidence>
<dbReference type="GO" id="GO:0004571">
    <property type="term" value="F:mannosyl-oligosaccharide 1,2-alpha-mannosidase activity"/>
    <property type="evidence" value="ECO:0007669"/>
    <property type="project" value="InterPro"/>
</dbReference>
<keyword evidence="1" id="KW-0325">Glycoprotein</keyword>
<protein>
    <submittedName>
        <fullName evidence="3">Uncharacterized protein</fullName>
    </submittedName>
</protein>
<dbReference type="InterPro" id="IPR012341">
    <property type="entry name" value="6hp_glycosidase-like_sf"/>
</dbReference>
<dbReference type="PANTHER" id="PTHR45679">
    <property type="entry name" value="ER DEGRADATION-ENHANCING ALPHA-MANNOSIDASE-LIKE PROTEIN 2"/>
    <property type="match status" value="1"/>
</dbReference>
<sequence>MGPWLVRRNWTYFLFALLYALITTASTSHSGNVFNIFNYLLDPLDRKYGTFEESERVSMLNATREMFNFGYDNYMKYAYPKDELDPIHCVGRGRDHNNP</sequence>
<evidence type="ECO:0000256" key="1">
    <source>
        <dbReference type="ARBA" id="ARBA00023180"/>
    </source>
</evidence>
<keyword evidence="4" id="KW-1185">Reference proteome</keyword>
<proteinExistence type="predicted"/>
<dbReference type="GO" id="GO:0005975">
    <property type="term" value="P:carbohydrate metabolic process"/>
    <property type="evidence" value="ECO:0007669"/>
    <property type="project" value="InterPro"/>
</dbReference>
<evidence type="ECO:0000256" key="2">
    <source>
        <dbReference type="SAM" id="SignalP"/>
    </source>
</evidence>